<sequence>MNQLKALFLFILLACSLNITAQRIKGSDTVLPVSQETAEIFMKDDPDRRGTVTGGGTGGGVSALMDNTTDIAMASRPIKFSEKMKLKAAKQEVEEVIIAYDALAVIVNPSNPVSQLTRQQLEAIFRGKITNWKQLGGPDMKIIVYSRETSSGTYEFFKESALKNKNYMSSSLSMPATGAVIQSVSQTKGAIGYVGLAYLSPRVKAIAVSYDDGKHYVLPSLENGKKKLYPVVRPLYYYYNVANKEKVTPFIDYILSPQGQNIIKNGGYIPVK</sequence>
<evidence type="ECO:0000313" key="7">
    <source>
        <dbReference type="Proteomes" id="UP000027661"/>
    </source>
</evidence>
<feature type="signal peptide" evidence="4">
    <location>
        <begin position="1"/>
        <end position="21"/>
    </location>
</feature>
<dbReference type="Pfam" id="PF12849">
    <property type="entry name" value="PBP_like_2"/>
    <property type="match status" value="1"/>
</dbReference>
<feature type="chain" id="PRO_5027145842" description="Phosphate-binding protein" evidence="4">
    <location>
        <begin position="22"/>
        <end position="272"/>
    </location>
</feature>
<keyword evidence="3 4" id="KW-0732">Signal</keyword>
<dbReference type="InterPro" id="IPR050811">
    <property type="entry name" value="Phosphate_ABC_transporter"/>
</dbReference>
<name>A0A069SMJ9_PHOVU</name>
<comment type="caution">
    <text evidence="6">The sequence shown here is derived from an EMBL/GenBank/DDBJ whole genome shotgun (WGS) entry which is preliminary data.</text>
</comment>
<protein>
    <recommendedName>
        <fullName evidence="4">Phosphate-binding protein</fullName>
    </recommendedName>
</protein>
<evidence type="ECO:0000259" key="5">
    <source>
        <dbReference type="Pfam" id="PF12849"/>
    </source>
</evidence>
<dbReference type="Proteomes" id="UP000027661">
    <property type="component" value="Unassembled WGS sequence"/>
</dbReference>
<evidence type="ECO:0000256" key="4">
    <source>
        <dbReference type="RuleBase" id="RU367119"/>
    </source>
</evidence>
<dbReference type="InterPro" id="IPR011862">
    <property type="entry name" value="Phos-bd"/>
</dbReference>
<dbReference type="EMBL" id="JNHM01000011">
    <property type="protein sequence ID" value="KDS55963.1"/>
    <property type="molecule type" value="Genomic_DNA"/>
</dbReference>
<comment type="function">
    <text evidence="4">Involved in the system for phosphate transport across the cytoplasmic membrane.</text>
</comment>
<evidence type="ECO:0000256" key="2">
    <source>
        <dbReference type="ARBA" id="ARBA00022448"/>
    </source>
</evidence>
<dbReference type="GO" id="GO:0042301">
    <property type="term" value="F:phosphate ion binding"/>
    <property type="evidence" value="ECO:0007669"/>
    <property type="project" value="UniProtKB-UniRule"/>
</dbReference>
<dbReference type="RefSeq" id="WP_032952442.1">
    <property type="nucleotide sequence ID" value="NZ_JNHM01000011.1"/>
</dbReference>
<dbReference type="PATRIC" id="fig|1339352.3.peg.667"/>
<dbReference type="AlphaFoldDB" id="A0A069SMJ9"/>
<comment type="similarity">
    <text evidence="1 4">Belongs to the PstS family.</text>
</comment>
<reference evidence="6 7" key="1">
    <citation type="submission" date="2014-04" db="EMBL/GenBank/DDBJ databases">
        <authorList>
            <person name="Sears C."/>
            <person name="Carroll K."/>
            <person name="Sack B.R."/>
            <person name="Qadri F."/>
            <person name="Myers L.L."/>
            <person name="Chung G.-T."/>
            <person name="Escheverria P."/>
            <person name="Fraser C.M."/>
            <person name="Sadzewicz L."/>
            <person name="Shefchek K.A."/>
            <person name="Tallon L."/>
            <person name="Das S.P."/>
            <person name="Daugherty S."/>
            <person name="Mongodin E.F."/>
        </authorList>
    </citation>
    <scope>NUCLEOTIDE SEQUENCE [LARGE SCALE GENOMIC DNA]</scope>
    <source>
        <strain evidence="6 7">3975 RP4</strain>
    </source>
</reference>
<dbReference type="PANTHER" id="PTHR30570:SF1">
    <property type="entry name" value="PHOSPHATE-BINDING PROTEIN PSTS"/>
    <property type="match status" value="1"/>
</dbReference>
<evidence type="ECO:0000256" key="1">
    <source>
        <dbReference type="ARBA" id="ARBA00008725"/>
    </source>
</evidence>
<dbReference type="Gene3D" id="3.40.190.10">
    <property type="entry name" value="Periplasmic binding protein-like II"/>
    <property type="match status" value="2"/>
</dbReference>
<gene>
    <name evidence="6" type="primary">pstS</name>
    <name evidence="6" type="ORF">M099_0694</name>
</gene>
<dbReference type="NCBIfam" id="TIGR02136">
    <property type="entry name" value="ptsS_2"/>
    <property type="match status" value="1"/>
</dbReference>
<keyword evidence="2 4" id="KW-0813">Transport</keyword>
<evidence type="ECO:0000256" key="3">
    <source>
        <dbReference type="ARBA" id="ARBA00022729"/>
    </source>
</evidence>
<evidence type="ECO:0000313" key="6">
    <source>
        <dbReference type="EMBL" id="KDS55963.1"/>
    </source>
</evidence>
<keyword evidence="4" id="KW-0592">Phosphate transport</keyword>
<organism evidence="6 7">
    <name type="scientific">Phocaeicola vulgatus str. 3975 RP4</name>
    <dbReference type="NCBI Taxonomy" id="1339352"/>
    <lineage>
        <taxon>Bacteria</taxon>
        <taxon>Pseudomonadati</taxon>
        <taxon>Bacteroidota</taxon>
        <taxon>Bacteroidia</taxon>
        <taxon>Bacteroidales</taxon>
        <taxon>Bacteroidaceae</taxon>
        <taxon>Phocaeicola</taxon>
    </lineage>
</organism>
<accession>A0A069SMJ9</accession>
<dbReference type="CDD" id="cd13566">
    <property type="entry name" value="PBP2_phosphate"/>
    <property type="match status" value="1"/>
</dbReference>
<dbReference type="GO" id="GO:0006817">
    <property type="term" value="P:phosphate ion transport"/>
    <property type="evidence" value="ECO:0007669"/>
    <property type="project" value="UniProtKB-UniRule"/>
</dbReference>
<dbReference type="PANTHER" id="PTHR30570">
    <property type="entry name" value="PERIPLASMIC PHOSPHATE BINDING COMPONENT OF PHOSPHATE ABC TRANSPORTER"/>
    <property type="match status" value="1"/>
</dbReference>
<feature type="domain" description="PBP" evidence="5">
    <location>
        <begin position="23"/>
        <end position="257"/>
    </location>
</feature>
<dbReference type="SUPFAM" id="SSF53850">
    <property type="entry name" value="Periplasmic binding protein-like II"/>
    <property type="match status" value="1"/>
</dbReference>
<proteinExistence type="inferred from homology"/>
<dbReference type="InterPro" id="IPR024370">
    <property type="entry name" value="PBP_domain"/>
</dbReference>
<dbReference type="FunFam" id="3.40.190.10:FF:000204">
    <property type="entry name" value="Phosphate ABC transporter substrate-binding protein"/>
    <property type="match status" value="1"/>
</dbReference>